<evidence type="ECO:0000313" key="3">
    <source>
        <dbReference type="Proteomes" id="UP001165378"/>
    </source>
</evidence>
<organism evidence="2 3">
    <name type="scientific">Yinghuangia soli</name>
    <dbReference type="NCBI Taxonomy" id="2908204"/>
    <lineage>
        <taxon>Bacteria</taxon>
        <taxon>Bacillati</taxon>
        <taxon>Actinomycetota</taxon>
        <taxon>Actinomycetes</taxon>
        <taxon>Kitasatosporales</taxon>
        <taxon>Streptomycetaceae</taxon>
        <taxon>Yinghuangia</taxon>
    </lineage>
</organism>
<feature type="domain" description="Lon N-terminal" evidence="1">
    <location>
        <begin position="8"/>
        <end position="206"/>
    </location>
</feature>
<dbReference type="RefSeq" id="WP_235055055.1">
    <property type="nucleotide sequence ID" value="NZ_JAKFHA010000016.1"/>
</dbReference>
<dbReference type="InterPro" id="IPR003111">
    <property type="entry name" value="Lon_prtase_N"/>
</dbReference>
<evidence type="ECO:0000259" key="1">
    <source>
        <dbReference type="PROSITE" id="PS51787"/>
    </source>
</evidence>
<dbReference type="EMBL" id="JAKFHA010000016">
    <property type="protein sequence ID" value="MCF2530388.1"/>
    <property type="molecule type" value="Genomic_DNA"/>
</dbReference>
<proteinExistence type="predicted"/>
<accession>A0AA41Q2L2</accession>
<keyword evidence="3" id="KW-1185">Reference proteome</keyword>
<protein>
    <submittedName>
        <fullName evidence="2">LON peptidase substrate-binding domain-containing protein</fullName>
    </submittedName>
</protein>
<dbReference type="Proteomes" id="UP001165378">
    <property type="component" value="Unassembled WGS sequence"/>
</dbReference>
<comment type="caution">
    <text evidence="2">The sequence shown here is derived from an EMBL/GenBank/DDBJ whole genome shotgun (WGS) entry which is preliminary data.</text>
</comment>
<dbReference type="InterPro" id="IPR015947">
    <property type="entry name" value="PUA-like_sf"/>
</dbReference>
<dbReference type="Gene3D" id="1.20.58.1480">
    <property type="match status" value="1"/>
</dbReference>
<reference evidence="2" key="1">
    <citation type="submission" date="2022-01" db="EMBL/GenBank/DDBJ databases">
        <title>Genome-Based Taxonomic Classification of the Phylum Actinobacteria.</title>
        <authorList>
            <person name="Gao Y."/>
        </authorList>
    </citation>
    <scope>NUCLEOTIDE SEQUENCE</scope>
    <source>
        <strain evidence="2">KLBMP 8922</strain>
    </source>
</reference>
<dbReference type="AlphaFoldDB" id="A0AA41Q2L2"/>
<dbReference type="InterPro" id="IPR046336">
    <property type="entry name" value="Lon_prtase_N_sf"/>
</dbReference>
<dbReference type="PANTHER" id="PTHR46732:SF8">
    <property type="entry name" value="ATP-DEPENDENT PROTEASE LA (LON) DOMAIN PROTEIN"/>
    <property type="match status" value="1"/>
</dbReference>
<dbReference type="PROSITE" id="PS51787">
    <property type="entry name" value="LON_N"/>
    <property type="match status" value="1"/>
</dbReference>
<dbReference type="Pfam" id="PF02190">
    <property type="entry name" value="LON_substr_bdg"/>
    <property type="match status" value="1"/>
</dbReference>
<name>A0AA41Q2L2_9ACTN</name>
<dbReference type="PANTHER" id="PTHR46732">
    <property type="entry name" value="ATP-DEPENDENT PROTEASE LA (LON) DOMAIN PROTEIN"/>
    <property type="match status" value="1"/>
</dbReference>
<evidence type="ECO:0000313" key="2">
    <source>
        <dbReference type="EMBL" id="MCF2530388.1"/>
    </source>
</evidence>
<dbReference type="Gene3D" id="2.30.130.40">
    <property type="entry name" value="LON domain-like"/>
    <property type="match status" value="1"/>
</dbReference>
<gene>
    <name evidence="2" type="ORF">LZ495_24645</name>
</gene>
<dbReference type="SMART" id="SM00464">
    <property type="entry name" value="LON"/>
    <property type="match status" value="1"/>
</dbReference>
<sequence length="228" mass="24956">MGSVTDRLPLFPLNSVLYPGLVLPLNIFEERYRRLARDLIALPEDERRFGVVALRAGQEVGDLPVDAVDAVFPLGCTAEVASIRPHADGRFDIVATGAQRFRLLSVDSTGPYLVGEVEYLDEPKGDDAAVLALAVTQAFAEYQRRLLGAQGRSPIEMPELPDDPVVLSYLVAAAVVLDLPDKQGLLVARDGTVRLREELSLLRRENALLQHLRALPAVELLRASTEPN</sequence>
<dbReference type="SUPFAM" id="SSF88697">
    <property type="entry name" value="PUA domain-like"/>
    <property type="match status" value="1"/>
</dbReference>